<keyword evidence="4" id="KW-1015">Disulfide bond</keyword>
<evidence type="ECO:0000256" key="4">
    <source>
        <dbReference type="ARBA" id="ARBA00023157"/>
    </source>
</evidence>
<dbReference type="KEGG" id="sfm:108935438"/>
<reference evidence="7" key="2">
    <citation type="submission" date="2025-08" db="UniProtKB">
        <authorList>
            <consortium name="Ensembl"/>
        </authorList>
    </citation>
    <scope>IDENTIFICATION</scope>
</reference>
<evidence type="ECO:0000313" key="7">
    <source>
        <dbReference type="Ensembl" id="ENSSFOP00015018927.1"/>
    </source>
</evidence>
<organism evidence="7 8">
    <name type="scientific">Scleropages formosus</name>
    <name type="common">Asian bonytongue</name>
    <name type="synonym">Osteoglossum formosum</name>
    <dbReference type="NCBI Taxonomy" id="113540"/>
    <lineage>
        <taxon>Eukaryota</taxon>
        <taxon>Metazoa</taxon>
        <taxon>Chordata</taxon>
        <taxon>Craniata</taxon>
        <taxon>Vertebrata</taxon>
        <taxon>Euteleostomi</taxon>
        <taxon>Actinopterygii</taxon>
        <taxon>Neopterygii</taxon>
        <taxon>Teleostei</taxon>
        <taxon>Osteoglossocephala</taxon>
        <taxon>Osteoglossomorpha</taxon>
        <taxon>Osteoglossiformes</taxon>
        <taxon>Osteoglossidae</taxon>
        <taxon>Scleropages</taxon>
    </lineage>
</organism>
<protein>
    <submittedName>
        <fullName evidence="7">Intelectin 2</fullName>
    </submittedName>
</protein>
<dbReference type="PROSITE" id="PS51406">
    <property type="entry name" value="FIBRINOGEN_C_2"/>
    <property type="match status" value="1"/>
</dbReference>
<dbReference type="Gene3D" id="3.90.215.10">
    <property type="entry name" value="Gamma Fibrinogen, chain A, domain 1"/>
    <property type="match status" value="1"/>
</dbReference>
<proteinExistence type="predicted"/>
<reference evidence="7 8" key="1">
    <citation type="submission" date="2019-04" db="EMBL/GenBank/DDBJ databases">
        <authorList>
            <consortium name="Wellcome Sanger Institute Data Sharing"/>
        </authorList>
    </citation>
    <scope>NUCLEOTIDE SEQUENCE [LARGE SCALE GENOMIC DNA]</scope>
</reference>
<dbReference type="InterPro" id="IPR014716">
    <property type="entry name" value="Fibrinogen_a/b/g_C_1"/>
</dbReference>
<dbReference type="GO" id="GO:0005615">
    <property type="term" value="C:extracellular space"/>
    <property type="evidence" value="ECO:0007669"/>
    <property type="project" value="TreeGrafter"/>
</dbReference>
<reference evidence="7" key="3">
    <citation type="submission" date="2025-09" db="UniProtKB">
        <authorList>
            <consortium name="Ensembl"/>
        </authorList>
    </citation>
    <scope>IDENTIFICATION</scope>
</reference>
<dbReference type="PANTHER" id="PTHR16146:SF46">
    <property type="entry name" value="INTELECTIN-1A-RELATED"/>
    <property type="match status" value="1"/>
</dbReference>
<dbReference type="GO" id="GO:0046872">
    <property type="term" value="F:metal ion binding"/>
    <property type="evidence" value="ECO:0007669"/>
    <property type="project" value="UniProtKB-KW"/>
</dbReference>
<keyword evidence="8" id="KW-1185">Reference proteome</keyword>
<evidence type="ECO:0000256" key="2">
    <source>
        <dbReference type="ARBA" id="ARBA00022734"/>
    </source>
</evidence>
<evidence type="ECO:0000256" key="1">
    <source>
        <dbReference type="ARBA" id="ARBA00022723"/>
    </source>
</evidence>
<dbReference type="Ensembl" id="ENSSFOT00015019143.2">
    <property type="protein sequence ID" value="ENSSFOP00015018927.1"/>
    <property type="gene ID" value="ENSSFOG00015012175.2"/>
</dbReference>
<evidence type="ECO:0000256" key="3">
    <source>
        <dbReference type="ARBA" id="ARBA00022837"/>
    </source>
</evidence>
<keyword evidence="1" id="KW-0479">Metal-binding</keyword>
<dbReference type="PANTHER" id="PTHR16146">
    <property type="entry name" value="INTELECTIN"/>
    <property type="match status" value="1"/>
</dbReference>
<dbReference type="InterPro" id="IPR036056">
    <property type="entry name" value="Fibrinogen-like_C"/>
</dbReference>
<dbReference type="GeneTree" id="ENSGT00940000163443"/>
<dbReference type="InterPro" id="IPR002181">
    <property type="entry name" value="Fibrinogen_a/b/g_C_dom"/>
</dbReference>
<feature type="chain" id="PRO_5034109684" evidence="5">
    <location>
        <begin position="25"/>
        <end position="311"/>
    </location>
</feature>
<feature type="signal peptide" evidence="5">
    <location>
        <begin position="1"/>
        <end position="24"/>
    </location>
</feature>
<accession>A0A8C9RU87</accession>
<name>A0A8C9RU87_SCLFO</name>
<keyword evidence="5" id="KW-0732">Signal</keyword>
<keyword evidence="2" id="KW-0430">Lectin</keyword>
<evidence type="ECO:0000259" key="6">
    <source>
        <dbReference type="PROSITE" id="PS51406"/>
    </source>
</evidence>
<dbReference type="SUPFAM" id="SSF56496">
    <property type="entry name" value="Fibrinogen C-terminal domain-like"/>
    <property type="match status" value="1"/>
</dbReference>
<evidence type="ECO:0000256" key="5">
    <source>
        <dbReference type="SAM" id="SignalP"/>
    </source>
</evidence>
<sequence>MEMTQWTVLVNFFVLSLEILQSTSNKLDNCKPVSYPKSCKELLHLYGCLPDGLYILSSSSGATYLTFCDMTTNGGGWTLVASIHENNMYGKCTVGDRWSSQQENNQNVPEGDGSWSNKVTFGTVEAATSDDFKNPGYYEITAQDMSVWHVPNELSVDQWKEKSIFRYHTENNFLNQYGGNLYNLYKAYPVRYKAGACKTNNGPSSPIVYDHGNAGSLPKFYGPSTTIEYEPGYISFRAFNNEQAALALCSGVKPVGCNVEHICIGGGGFFPEGGGRQCGDFAGFDWDGYGTHNGWSASKEITESVVMLFYR</sequence>
<dbReference type="AlphaFoldDB" id="A0A8C9RU87"/>
<dbReference type="NCBIfam" id="NF040941">
    <property type="entry name" value="GGGWT_bact"/>
    <property type="match status" value="1"/>
</dbReference>
<gene>
    <name evidence="7" type="primary">ITLN2</name>
    <name evidence="7" type="synonym">LOC108935438</name>
</gene>
<dbReference type="GO" id="GO:0070492">
    <property type="term" value="F:oligosaccharide binding"/>
    <property type="evidence" value="ECO:0007669"/>
    <property type="project" value="TreeGrafter"/>
</dbReference>
<dbReference type="OrthoDB" id="5971203at2759"/>
<keyword evidence="3" id="KW-0106">Calcium</keyword>
<evidence type="ECO:0000313" key="8">
    <source>
        <dbReference type="Proteomes" id="UP000694397"/>
    </source>
</evidence>
<feature type="domain" description="Fibrinogen C-terminal" evidence="6">
    <location>
        <begin position="30"/>
        <end position="80"/>
    </location>
</feature>
<dbReference type="Proteomes" id="UP000694397">
    <property type="component" value="Chromosome 9"/>
</dbReference>